<proteinExistence type="inferred from homology"/>
<dbReference type="HAMAP" id="MF_00228">
    <property type="entry name" value="Thz_kinase"/>
    <property type="match status" value="1"/>
</dbReference>
<accession>A0ABZ0QMJ5</accession>
<evidence type="ECO:0000256" key="7">
    <source>
        <dbReference type="ARBA" id="ARBA00022777"/>
    </source>
</evidence>
<comment type="pathway">
    <text evidence="3 11">Cofactor biosynthesis; thiamine diphosphate biosynthesis; 4-methyl-5-(2-phosphoethyl)-thiazole from 5-(2-hydroxyethyl)-4-methylthiazole: step 1/1.</text>
</comment>
<feature type="binding site" evidence="11">
    <location>
        <position position="86"/>
    </location>
    <ligand>
        <name>substrate</name>
    </ligand>
</feature>
<evidence type="ECO:0000256" key="9">
    <source>
        <dbReference type="ARBA" id="ARBA00022842"/>
    </source>
</evidence>
<keyword evidence="10 11" id="KW-0784">Thiamine biosynthesis</keyword>
<evidence type="ECO:0000313" key="14">
    <source>
        <dbReference type="Proteomes" id="UP001304683"/>
    </source>
</evidence>
<dbReference type="Proteomes" id="UP001304683">
    <property type="component" value="Chromosome"/>
</dbReference>
<keyword evidence="7 11" id="KW-0418">Kinase</keyword>
<feature type="binding site" evidence="11">
    <location>
        <position position="209"/>
    </location>
    <ligand>
        <name>ATP</name>
        <dbReference type="ChEBI" id="CHEBI:30616"/>
    </ligand>
</feature>
<evidence type="ECO:0000256" key="5">
    <source>
        <dbReference type="ARBA" id="ARBA00022723"/>
    </source>
</evidence>
<evidence type="ECO:0000256" key="12">
    <source>
        <dbReference type="SAM" id="MobiDB-lite"/>
    </source>
</evidence>
<evidence type="ECO:0000256" key="4">
    <source>
        <dbReference type="ARBA" id="ARBA00022679"/>
    </source>
</evidence>
<dbReference type="CDD" id="cd01170">
    <property type="entry name" value="THZ_kinase"/>
    <property type="match status" value="1"/>
</dbReference>
<keyword evidence="4 11" id="KW-0808">Transferase</keyword>
<dbReference type="Gene3D" id="3.40.1190.20">
    <property type="match status" value="1"/>
</dbReference>
<sequence length="316" mass="32602">MIHRETPVDDRSPASASPVGPHPTRGRDREASPVQPASTPPPWEAAAREVLGRLRRRRPLIHHLTNQVVMHWTANITLALGASPLMAPEPAEFPTIAGAAGALVLNIGSLRAHDAAVFRAAQAEARRRGLAVVLDPVGAGFTPLRTDVARQLLEGGVTALRGNGGEILALAGGGKGPTRGVDSGRVAEAEVAAAARTLARRYDCVVVASGPVDVVTDGHQVWRVANGHPWLTAVTGGGCGATTAVAAFLAGSADPLRDATLAMAVYGLAAQRAAARAAGPGSFQPAFLDALYALGAAGTEEPEGLDIRWNEEEAAR</sequence>
<organism evidence="13 14">
    <name type="scientific">Thermaerobacter composti</name>
    <dbReference type="NCBI Taxonomy" id="554949"/>
    <lineage>
        <taxon>Bacteria</taxon>
        <taxon>Bacillati</taxon>
        <taxon>Bacillota</taxon>
        <taxon>Clostridia</taxon>
        <taxon>Eubacteriales</taxon>
        <taxon>Clostridiales Family XVII. Incertae Sedis</taxon>
        <taxon>Thermaerobacter</taxon>
    </lineage>
</organism>
<keyword evidence="6 11" id="KW-0547">Nucleotide-binding</keyword>
<comment type="catalytic activity">
    <reaction evidence="1 11">
        <text>5-(2-hydroxyethyl)-4-methylthiazole + ATP = 4-methyl-5-(2-phosphooxyethyl)-thiazole + ADP + H(+)</text>
        <dbReference type="Rhea" id="RHEA:24212"/>
        <dbReference type="ChEBI" id="CHEBI:15378"/>
        <dbReference type="ChEBI" id="CHEBI:17957"/>
        <dbReference type="ChEBI" id="CHEBI:30616"/>
        <dbReference type="ChEBI" id="CHEBI:58296"/>
        <dbReference type="ChEBI" id="CHEBI:456216"/>
        <dbReference type="EC" id="2.7.1.50"/>
    </reaction>
</comment>
<keyword evidence="5 11" id="KW-0479">Metal-binding</keyword>
<dbReference type="SUPFAM" id="SSF53613">
    <property type="entry name" value="Ribokinase-like"/>
    <property type="match status" value="1"/>
</dbReference>
<protein>
    <recommendedName>
        <fullName evidence="11">Hydroxyethylthiazole kinase</fullName>
        <ecNumber evidence="11">2.7.1.50</ecNumber>
    </recommendedName>
    <alternativeName>
        <fullName evidence="11">4-methyl-5-beta-hydroxyethylthiazole kinase</fullName>
        <shortName evidence="11">TH kinase</shortName>
        <shortName evidence="11">Thz kinase</shortName>
    </alternativeName>
</protein>
<reference evidence="13 14" key="1">
    <citation type="submission" date="2023-08" db="EMBL/GenBank/DDBJ databases">
        <title>Genome sequence of Thermaerobacter compostii strain Ins1, a spore-forming filamentous bacterium isolated from a deep geothermal reservoir.</title>
        <authorList>
            <person name="Bregnard D."/>
            <person name="Gonzalez D."/>
            <person name="Junier P."/>
        </authorList>
    </citation>
    <scope>NUCLEOTIDE SEQUENCE [LARGE SCALE GENOMIC DNA]</scope>
    <source>
        <strain evidence="13 14">Ins1</strain>
    </source>
</reference>
<dbReference type="Pfam" id="PF02110">
    <property type="entry name" value="HK"/>
    <property type="match status" value="1"/>
</dbReference>
<evidence type="ECO:0000256" key="8">
    <source>
        <dbReference type="ARBA" id="ARBA00022840"/>
    </source>
</evidence>
<evidence type="ECO:0000256" key="11">
    <source>
        <dbReference type="HAMAP-Rule" id="MF_00228"/>
    </source>
</evidence>
<dbReference type="InterPro" id="IPR029056">
    <property type="entry name" value="Ribokinase-like"/>
</dbReference>
<dbReference type="PRINTS" id="PR01099">
    <property type="entry name" value="HYETHTZKNASE"/>
</dbReference>
<dbReference type="RefSeq" id="WP_318750502.1">
    <property type="nucleotide sequence ID" value="NZ_CP132508.1"/>
</dbReference>
<dbReference type="EMBL" id="CP132508">
    <property type="protein sequence ID" value="WPD18701.1"/>
    <property type="molecule type" value="Genomic_DNA"/>
</dbReference>
<gene>
    <name evidence="11 13" type="primary">thiM</name>
    <name evidence="13" type="ORF">Q5761_10090</name>
</gene>
<evidence type="ECO:0000256" key="10">
    <source>
        <dbReference type="ARBA" id="ARBA00022977"/>
    </source>
</evidence>
<comment type="similarity">
    <text evidence="11">Belongs to the Thz kinase family.</text>
</comment>
<evidence type="ECO:0000313" key="13">
    <source>
        <dbReference type="EMBL" id="WPD18701.1"/>
    </source>
</evidence>
<evidence type="ECO:0000256" key="3">
    <source>
        <dbReference type="ARBA" id="ARBA00004868"/>
    </source>
</evidence>
<keyword evidence="8 11" id="KW-0067">ATP-binding</keyword>
<evidence type="ECO:0000256" key="6">
    <source>
        <dbReference type="ARBA" id="ARBA00022741"/>
    </source>
</evidence>
<evidence type="ECO:0000256" key="1">
    <source>
        <dbReference type="ARBA" id="ARBA00001771"/>
    </source>
</evidence>
<evidence type="ECO:0000256" key="2">
    <source>
        <dbReference type="ARBA" id="ARBA00001946"/>
    </source>
</evidence>
<keyword evidence="14" id="KW-1185">Reference proteome</keyword>
<feature type="binding site" evidence="11">
    <location>
        <position position="236"/>
    </location>
    <ligand>
        <name>substrate</name>
    </ligand>
</feature>
<dbReference type="EC" id="2.7.1.50" evidence="11"/>
<feature type="region of interest" description="Disordered" evidence="12">
    <location>
        <begin position="1"/>
        <end position="44"/>
    </location>
</feature>
<feature type="binding site" evidence="11">
    <location>
        <position position="161"/>
    </location>
    <ligand>
        <name>ATP</name>
        <dbReference type="ChEBI" id="CHEBI:30616"/>
    </ligand>
</feature>
<feature type="compositionally biased region" description="Basic and acidic residues" evidence="12">
    <location>
        <begin position="1"/>
        <end position="12"/>
    </location>
</feature>
<dbReference type="GO" id="GO:0004417">
    <property type="term" value="F:hydroxyethylthiazole kinase activity"/>
    <property type="evidence" value="ECO:0007669"/>
    <property type="project" value="UniProtKB-EC"/>
</dbReference>
<name>A0ABZ0QMJ5_9FIRM</name>
<dbReference type="InterPro" id="IPR000417">
    <property type="entry name" value="Hyethyz_kinase"/>
</dbReference>
<comment type="function">
    <text evidence="11">Catalyzes the phosphorylation of the hydroxyl group of 4-methyl-5-beta-hydroxyethylthiazole (THZ).</text>
</comment>
<keyword evidence="9 11" id="KW-0460">Magnesium</keyword>
<comment type="cofactor">
    <cofactor evidence="2 11">
        <name>Mg(2+)</name>
        <dbReference type="ChEBI" id="CHEBI:18420"/>
    </cofactor>
</comment>
<dbReference type="NCBIfam" id="NF006830">
    <property type="entry name" value="PRK09355.1"/>
    <property type="match status" value="1"/>
</dbReference>